<dbReference type="InterPro" id="IPR000489">
    <property type="entry name" value="Pterin-binding_dom"/>
</dbReference>
<dbReference type="GeneID" id="33057589"/>
<dbReference type="Gene3D" id="3.20.20.20">
    <property type="entry name" value="Dihydropteroate synthase-like"/>
    <property type="match status" value="1"/>
</dbReference>
<organism evidence="10 11">
    <name type="scientific">Ehrlichia ruminantium (strain Welgevonden)</name>
    <dbReference type="NCBI Taxonomy" id="254945"/>
    <lineage>
        <taxon>Bacteria</taxon>
        <taxon>Pseudomonadati</taxon>
        <taxon>Pseudomonadota</taxon>
        <taxon>Alphaproteobacteria</taxon>
        <taxon>Rickettsiales</taxon>
        <taxon>Anaplasmataceae</taxon>
        <taxon>Ehrlichia</taxon>
    </lineage>
</organism>
<evidence type="ECO:0000313" key="11">
    <source>
        <dbReference type="Proteomes" id="UP000001021"/>
    </source>
</evidence>
<dbReference type="Proteomes" id="UP000001021">
    <property type="component" value="Chromosome"/>
</dbReference>
<proteinExistence type="predicted"/>
<dbReference type="PROSITE" id="PS50972">
    <property type="entry name" value="PTERIN_BINDING"/>
    <property type="match status" value="1"/>
</dbReference>
<dbReference type="eggNOG" id="COG0294">
    <property type="taxonomic scope" value="Bacteria"/>
</dbReference>
<comment type="cofactor">
    <cofactor evidence="2">
        <name>Mg(2+)</name>
        <dbReference type="ChEBI" id="CHEBI:18420"/>
    </cofactor>
</comment>
<evidence type="ECO:0000313" key="10">
    <source>
        <dbReference type="EMBL" id="CAI27154.1"/>
    </source>
</evidence>
<comment type="pathway">
    <text evidence="3">Cofactor biosynthesis; tetrahydrofolate biosynthesis; 7,8-dihydrofolate from 2-amino-4-hydroxy-6-hydroxymethyl-7,8-dihydropteridine diphosphate and 4-aminobenzoate: step 1/2.</text>
</comment>
<dbReference type="HOGENOM" id="CLU_008023_0_2_5"/>
<dbReference type="GO" id="GO:0046656">
    <property type="term" value="P:folic acid biosynthetic process"/>
    <property type="evidence" value="ECO:0007669"/>
    <property type="project" value="UniProtKB-KW"/>
</dbReference>
<comment type="catalytic activity">
    <reaction evidence="1">
        <text>(7,8-dihydropterin-6-yl)methyl diphosphate + 4-aminobenzoate = 7,8-dihydropteroate + diphosphate</text>
        <dbReference type="Rhea" id="RHEA:19949"/>
        <dbReference type="ChEBI" id="CHEBI:17836"/>
        <dbReference type="ChEBI" id="CHEBI:17839"/>
        <dbReference type="ChEBI" id="CHEBI:33019"/>
        <dbReference type="ChEBI" id="CHEBI:72950"/>
        <dbReference type="EC" id="2.5.1.15"/>
    </reaction>
</comment>
<protein>
    <recommendedName>
        <fullName evidence="4">dihydropteroate synthase</fullName>
        <ecNumber evidence="4">2.5.1.15</ecNumber>
    </recommendedName>
</protein>
<dbReference type="Pfam" id="PF00809">
    <property type="entry name" value="Pterin_bind"/>
    <property type="match status" value="1"/>
</dbReference>
<sequence length="283" mass="31766">MKFKTQILGCFNFTPDSFSDGGQFFTVEKAIKQTEHLINSGADIIDVGAESGKPRYIYQGDETLITQEEEWNRLKTILPQIVELAHSRNVKVSLDTRNAKTAEKGLALNVDFINDATGISDSNMIPVLLNSSAKIIISHNLGVPLIMGQFIPKGVNPITEIKQWLKDKTTMLINAGINRDRIIVDPGIGCGKNATQSLYIMKNIDKLKELKYPICLGHSRKSCLMQFDPEDKIRDNPTVIASSALFYKNIDFFRVHNAEIHSKAFKVIKTMFQITLKDVYDSL</sequence>
<evidence type="ECO:0000256" key="1">
    <source>
        <dbReference type="ARBA" id="ARBA00000012"/>
    </source>
</evidence>
<evidence type="ECO:0000256" key="5">
    <source>
        <dbReference type="ARBA" id="ARBA00022679"/>
    </source>
</evidence>
<accession>A0A0H3M6F3</accession>
<dbReference type="GO" id="GO:0005829">
    <property type="term" value="C:cytosol"/>
    <property type="evidence" value="ECO:0007669"/>
    <property type="project" value="TreeGrafter"/>
</dbReference>
<dbReference type="PANTHER" id="PTHR20941:SF1">
    <property type="entry name" value="FOLIC ACID SYNTHESIS PROTEIN FOL1"/>
    <property type="match status" value="1"/>
</dbReference>
<dbReference type="PANTHER" id="PTHR20941">
    <property type="entry name" value="FOLATE SYNTHESIS PROTEINS"/>
    <property type="match status" value="1"/>
</dbReference>
<keyword evidence="6" id="KW-0479">Metal-binding</keyword>
<evidence type="ECO:0000259" key="9">
    <source>
        <dbReference type="PROSITE" id="PS50972"/>
    </source>
</evidence>
<reference evidence="10 11" key="1">
    <citation type="journal article" date="2006" name="J. Bacteriol.">
        <title>Comparative genomic analysis of three strains of Ehrlichia ruminantium reveals an active process of genome size plasticity.</title>
        <authorList>
            <person name="Frutos R."/>
            <person name="Viari A."/>
            <person name="Ferraz C."/>
            <person name="Morgat A."/>
            <person name="Eychenie S."/>
            <person name="Kandassami Y."/>
            <person name="Chantal I."/>
            <person name="Bensaid A."/>
            <person name="Coissac E."/>
            <person name="Vachiery N."/>
            <person name="Demaille J."/>
            <person name="Martinez D."/>
        </authorList>
    </citation>
    <scope>NUCLEOTIDE SEQUENCE [LARGE SCALE GENOMIC DNA]</scope>
    <source>
        <strain evidence="10 11">Welgevonden</strain>
    </source>
</reference>
<gene>
    <name evidence="10" type="primary">folP</name>
    <name evidence="10" type="ordered locus">ERWE_CDS_06600</name>
</gene>
<dbReference type="NCBIfam" id="TIGR01496">
    <property type="entry name" value="DHPS"/>
    <property type="match status" value="1"/>
</dbReference>
<dbReference type="RefSeq" id="WP_011155310.1">
    <property type="nucleotide sequence ID" value="NC_005295.2"/>
</dbReference>
<keyword evidence="5" id="KW-0808">Transferase</keyword>
<evidence type="ECO:0000256" key="3">
    <source>
        <dbReference type="ARBA" id="ARBA00004763"/>
    </source>
</evidence>
<dbReference type="EMBL" id="CR925678">
    <property type="protein sequence ID" value="CAI27154.1"/>
    <property type="molecule type" value="Genomic_DNA"/>
</dbReference>
<dbReference type="AlphaFoldDB" id="A0A0H3M6F3"/>
<dbReference type="GO" id="GO:0046654">
    <property type="term" value="P:tetrahydrofolate biosynthetic process"/>
    <property type="evidence" value="ECO:0007669"/>
    <property type="project" value="TreeGrafter"/>
</dbReference>
<dbReference type="KEGG" id="erw:ERWE_CDS_06600"/>
<evidence type="ECO:0000256" key="2">
    <source>
        <dbReference type="ARBA" id="ARBA00001946"/>
    </source>
</evidence>
<dbReference type="InterPro" id="IPR045031">
    <property type="entry name" value="DHP_synth-like"/>
</dbReference>
<evidence type="ECO:0000256" key="6">
    <source>
        <dbReference type="ARBA" id="ARBA00022723"/>
    </source>
</evidence>
<evidence type="ECO:0000256" key="8">
    <source>
        <dbReference type="ARBA" id="ARBA00022909"/>
    </source>
</evidence>
<evidence type="ECO:0000256" key="4">
    <source>
        <dbReference type="ARBA" id="ARBA00012458"/>
    </source>
</evidence>
<dbReference type="SUPFAM" id="SSF51717">
    <property type="entry name" value="Dihydropteroate synthetase-like"/>
    <property type="match status" value="1"/>
</dbReference>
<feature type="domain" description="Pterin-binding" evidence="9">
    <location>
        <begin position="5"/>
        <end position="266"/>
    </location>
</feature>
<keyword evidence="7" id="KW-0460">Magnesium</keyword>
<dbReference type="KEGG" id="eru:Erum6290"/>
<dbReference type="GO" id="GO:0046872">
    <property type="term" value="F:metal ion binding"/>
    <property type="evidence" value="ECO:0007669"/>
    <property type="project" value="UniProtKB-KW"/>
</dbReference>
<dbReference type="GO" id="GO:0004156">
    <property type="term" value="F:dihydropteroate synthase activity"/>
    <property type="evidence" value="ECO:0007669"/>
    <property type="project" value="UniProtKB-EC"/>
</dbReference>
<evidence type="ECO:0000256" key="7">
    <source>
        <dbReference type="ARBA" id="ARBA00022842"/>
    </source>
</evidence>
<dbReference type="InterPro" id="IPR006390">
    <property type="entry name" value="DHP_synth_dom"/>
</dbReference>
<dbReference type="EC" id="2.5.1.15" evidence="4"/>
<keyword evidence="11" id="KW-1185">Reference proteome</keyword>
<name>A0A0H3M6F3_EHRRW</name>
<keyword evidence="8" id="KW-0289">Folate biosynthesis</keyword>
<dbReference type="InterPro" id="IPR011005">
    <property type="entry name" value="Dihydropteroate_synth-like_sf"/>
</dbReference>